<dbReference type="GO" id="GO:0016829">
    <property type="term" value="F:lyase activity"/>
    <property type="evidence" value="ECO:0007669"/>
    <property type="project" value="InterPro"/>
</dbReference>
<proteinExistence type="predicted"/>
<dbReference type="Pfam" id="PF06314">
    <property type="entry name" value="ADC"/>
    <property type="match status" value="1"/>
</dbReference>
<comment type="caution">
    <text evidence="1">The sequence shown here is derived from an EMBL/GenBank/DDBJ whole genome shotgun (WGS) entry which is preliminary data.</text>
</comment>
<accession>A0A8J6U997</accession>
<organism evidence="1 2">
    <name type="scientific">Oryzicola mucosus</name>
    <dbReference type="NCBI Taxonomy" id="2767425"/>
    <lineage>
        <taxon>Bacteria</taxon>
        <taxon>Pseudomonadati</taxon>
        <taxon>Pseudomonadota</taxon>
        <taxon>Alphaproteobacteria</taxon>
        <taxon>Hyphomicrobiales</taxon>
        <taxon>Phyllobacteriaceae</taxon>
        <taxon>Oryzicola</taxon>
    </lineage>
</organism>
<dbReference type="InterPro" id="IPR023375">
    <property type="entry name" value="ADC_dom_sf"/>
</dbReference>
<gene>
    <name evidence="1" type="ORF">ICI42_19685</name>
</gene>
<dbReference type="AlphaFoldDB" id="A0A8J6U997"/>
<sequence length="266" mass="29745">MNGQMTPDRFGFTMPVSNPPIDKPPYYFRNIESMTFVYETPTEAAALILPEGLMLPERTTLAQVTFNKFHFSTVGCYNEAIFGINCFWEGEPVCYYDTILVDNEVGLITGREPYGFAKLFANIGFERENNLIIGWAERPKGKRLVTGVFRPREFLEPGPSVPAVALKVIPSPEEGAPPEVAELVMLRTQKNVVQGSDGRYEAFSGPGNVTFDSESVINPCFRLPVQNMVRSSWGYYNFTLPYGKILKRYNPNIAAFTGRDGVLLPG</sequence>
<name>A0A8J6U997_9HYPH</name>
<dbReference type="EMBL" id="JACVVX010000007">
    <property type="protein sequence ID" value="MBD0416877.1"/>
    <property type="molecule type" value="Genomic_DNA"/>
</dbReference>
<protein>
    <submittedName>
        <fullName evidence="1">Acetoacetate decarboxylase family protein</fullName>
    </submittedName>
</protein>
<evidence type="ECO:0000313" key="1">
    <source>
        <dbReference type="EMBL" id="MBD0416877.1"/>
    </source>
</evidence>
<dbReference type="Proteomes" id="UP000643405">
    <property type="component" value="Unassembled WGS sequence"/>
</dbReference>
<dbReference type="SUPFAM" id="SSF160104">
    <property type="entry name" value="Acetoacetate decarboxylase-like"/>
    <property type="match status" value="1"/>
</dbReference>
<keyword evidence="2" id="KW-1185">Reference proteome</keyword>
<evidence type="ECO:0000313" key="2">
    <source>
        <dbReference type="Proteomes" id="UP000643405"/>
    </source>
</evidence>
<dbReference type="InterPro" id="IPR010451">
    <property type="entry name" value="Acetoacetate_decarboxylase"/>
</dbReference>
<dbReference type="Gene3D" id="2.40.400.10">
    <property type="entry name" value="Acetoacetate decarboxylase-like"/>
    <property type="match status" value="1"/>
</dbReference>
<reference evidence="1" key="1">
    <citation type="submission" date="2020-09" db="EMBL/GenBank/DDBJ databases">
        <title>Genome seq and assembly of Tianweitania sp.</title>
        <authorList>
            <person name="Chhetri G."/>
        </authorList>
    </citation>
    <scope>NUCLEOTIDE SEQUENCE</scope>
    <source>
        <strain evidence="1">Rool2</strain>
    </source>
</reference>